<proteinExistence type="predicted"/>
<evidence type="ECO:0000313" key="3">
    <source>
        <dbReference type="Proteomes" id="UP000054466"/>
    </source>
</evidence>
<protein>
    <submittedName>
        <fullName evidence="2">Uncharacterized protein</fullName>
    </submittedName>
</protein>
<feature type="compositionally biased region" description="Polar residues" evidence="1">
    <location>
        <begin position="405"/>
        <end position="414"/>
    </location>
</feature>
<reference evidence="2 3" key="1">
    <citation type="submission" date="2015-01" db="EMBL/GenBank/DDBJ databases">
        <title>The Genome Sequence of Cladophialophora immunda CBS83496.</title>
        <authorList>
            <consortium name="The Broad Institute Genomics Platform"/>
            <person name="Cuomo C."/>
            <person name="de Hoog S."/>
            <person name="Gorbushina A."/>
            <person name="Stielow B."/>
            <person name="Teixiera M."/>
            <person name="Abouelleil A."/>
            <person name="Chapman S.B."/>
            <person name="Priest M."/>
            <person name="Young S.K."/>
            <person name="Wortman J."/>
            <person name="Nusbaum C."/>
            <person name="Birren B."/>
        </authorList>
    </citation>
    <scope>NUCLEOTIDE SEQUENCE [LARGE SCALE GENOMIC DNA]</scope>
    <source>
        <strain evidence="2 3">CBS 83496</strain>
    </source>
</reference>
<feature type="compositionally biased region" description="Basic and acidic residues" evidence="1">
    <location>
        <begin position="324"/>
        <end position="336"/>
    </location>
</feature>
<accession>A0A0D2ATP5</accession>
<sequence>MSSPEGDDNSRGAAYPWVLEHLITYPATYEIPLRTMYTLNATTQHQQQCPPTPSPNTVPGNAFPRKLSVTAEDQQNMTTMTAAAQLRANLIQHISQLPSQPTSLPPSFITSFVRKCFPRELDQVDFPQALTAMDYLKDLEVRRRREVVAALDKLGIDQEDLSHRDKLARKYPGVLRWVSDIEERERKVEALYTQVYIGLRRWTLINELTLTPFDKGNCLAMLNTLYPPINMNAGHFVQPTAQLTPHILTQQRNGFFKYITAVEKNGPAVLSNLMNQAKKAEDPNGWVSLRDTLDKYVRMANSIIEECYDITGQSPSPTTTSFKSFEHEEEGRRKVDSAISFGSGSSSNRNSAQSNKSAHSQKSHTTRPSTSSSLSNGSHSHSRHASHDKQLPEKPLPPPKDDEITITQKSSGSTLERIARELRKIKSRTNIKDDVRPRTPSYSADMMGTDNHDRPPPTPAKDRSLKNKLSIRRMRSNTALSEITGIRSPTRHGEPTIQEMPAFDADEMNRSRQRWESQQKMKARGADDGLKT</sequence>
<dbReference type="GeneID" id="27347400"/>
<dbReference type="OrthoDB" id="3533623at2759"/>
<dbReference type="Proteomes" id="UP000054466">
    <property type="component" value="Unassembled WGS sequence"/>
</dbReference>
<feature type="compositionally biased region" description="Basic and acidic residues" evidence="1">
    <location>
        <begin position="417"/>
        <end position="437"/>
    </location>
</feature>
<dbReference type="STRING" id="569365.A0A0D2ATP5"/>
<feature type="region of interest" description="Disordered" evidence="1">
    <location>
        <begin position="310"/>
        <end position="532"/>
    </location>
</feature>
<feature type="compositionally biased region" description="Low complexity" evidence="1">
    <location>
        <begin position="366"/>
        <end position="379"/>
    </location>
</feature>
<evidence type="ECO:0000313" key="2">
    <source>
        <dbReference type="EMBL" id="KIW28552.1"/>
    </source>
</evidence>
<dbReference type="HOGENOM" id="CLU_048020_0_0_1"/>
<gene>
    <name evidence="2" type="ORF">PV07_08206</name>
</gene>
<keyword evidence="3" id="KW-1185">Reference proteome</keyword>
<feature type="compositionally biased region" description="Low complexity" evidence="1">
    <location>
        <begin position="337"/>
        <end position="358"/>
    </location>
</feature>
<feature type="compositionally biased region" description="Basic and acidic residues" evidence="1">
    <location>
        <begin position="507"/>
        <end position="532"/>
    </location>
</feature>
<evidence type="ECO:0000256" key="1">
    <source>
        <dbReference type="SAM" id="MobiDB-lite"/>
    </source>
</evidence>
<dbReference type="EMBL" id="KN847043">
    <property type="protein sequence ID" value="KIW28552.1"/>
    <property type="molecule type" value="Genomic_DNA"/>
</dbReference>
<dbReference type="RefSeq" id="XP_016248768.1">
    <property type="nucleotide sequence ID" value="XM_016395349.1"/>
</dbReference>
<organism evidence="2 3">
    <name type="scientific">Cladophialophora immunda</name>
    <dbReference type="NCBI Taxonomy" id="569365"/>
    <lineage>
        <taxon>Eukaryota</taxon>
        <taxon>Fungi</taxon>
        <taxon>Dikarya</taxon>
        <taxon>Ascomycota</taxon>
        <taxon>Pezizomycotina</taxon>
        <taxon>Eurotiomycetes</taxon>
        <taxon>Chaetothyriomycetidae</taxon>
        <taxon>Chaetothyriales</taxon>
        <taxon>Herpotrichiellaceae</taxon>
        <taxon>Cladophialophora</taxon>
    </lineage>
</organism>
<feature type="compositionally biased region" description="Basic and acidic residues" evidence="1">
    <location>
        <begin position="450"/>
        <end position="465"/>
    </location>
</feature>
<dbReference type="AlphaFoldDB" id="A0A0D2ATP5"/>
<dbReference type="VEuPathDB" id="FungiDB:PV07_08206"/>
<name>A0A0D2ATP5_9EURO</name>